<protein>
    <recommendedName>
        <fullName evidence="5">Carboxypeptidase Q</fullName>
    </recommendedName>
    <alternativeName>
        <fullName evidence="20">Plasma glutamate carboxypeptidase</fullName>
    </alternativeName>
</protein>
<evidence type="ECO:0000256" key="14">
    <source>
        <dbReference type="ARBA" id="ARBA00023034"/>
    </source>
</evidence>
<keyword evidence="13" id="KW-0862">Zinc</keyword>
<organism evidence="24 25">
    <name type="scientific">Brevundimonas terrae</name>
    <dbReference type="NCBI Taxonomy" id="363631"/>
    <lineage>
        <taxon>Bacteria</taxon>
        <taxon>Pseudomonadati</taxon>
        <taxon>Pseudomonadota</taxon>
        <taxon>Alphaproteobacteria</taxon>
        <taxon>Caulobacterales</taxon>
        <taxon>Caulobacteraceae</taxon>
        <taxon>Brevundimonas</taxon>
    </lineage>
</organism>
<keyword evidence="17" id="KW-0325">Glycoprotein</keyword>
<evidence type="ECO:0000256" key="19">
    <source>
        <dbReference type="ARBA" id="ARBA00025833"/>
    </source>
</evidence>
<feature type="domain" description="Peptidase M28" evidence="23">
    <location>
        <begin position="259"/>
        <end position="451"/>
    </location>
</feature>
<keyword evidence="12" id="KW-0256">Endoplasmic reticulum</keyword>
<gene>
    <name evidence="24" type="ORF">GCM10009093_11730</name>
</gene>
<comment type="caution">
    <text evidence="24">The sequence shown here is derived from an EMBL/GenBank/DDBJ whole genome shotgun (WGS) entry which is preliminary data.</text>
</comment>
<evidence type="ECO:0000256" key="21">
    <source>
        <dbReference type="SAM" id="MobiDB-lite"/>
    </source>
</evidence>
<evidence type="ECO:0000256" key="11">
    <source>
        <dbReference type="ARBA" id="ARBA00022801"/>
    </source>
</evidence>
<dbReference type="InterPro" id="IPR007484">
    <property type="entry name" value="Peptidase_M28"/>
</dbReference>
<evidence type="ECO:0000256" key="1">
    <source>
        <dbReference type="ARBA" id="ARBA00004240"/>
    </source>
</evidence>
<comment type="subcellular location">
    <subcellularLocation>
        <location evidence="1">Endoplasmic reticulum</location>
    </subcellularLocation>
    <subcellularLocation>
        <location evidence="3">Golgi apparatus</location>
    </subcellularLocation>
    <subcellularLocation>
        <location evidence="2">Lysosome</location>
    </subcellularLocation>
    <subcellularLocation>
        <location evidence="4">Secreted</location>
    </subcellularLocation>
</comment>
<evidence type="ECO:0000256" key="9">
    <source>
        <dbReference type="ARBA" id="ARBA00022723"/>
    </source>
</evidence>
<keyword evidence="9" id="KW-0479">Metal-binding</keyword>
<keyword evidence="10 22" id="KW-0732">Signal</keyword>
<keyword evidence="18" id="KW-0458">Lysosome</keyword>
<accession>A0ABN0Y7Y0</accession>
<evidence type="ECO:0000256" key="13">
    <source>
        <dbReference type="ARBA" id="ARBA00022833"/>
    </source>
</evidence>
<dbReference type="PANTHER" id="PTHR12053:SF3">
    <property type="entry name" value="CARBOXYPEPTIDASE Q"/>
    <property type="match status" value="1"/>
</dbReference>
<evidence type="ECO:0000256" key="22">
    <source>
        <dbReference type="SAM" id="SignalP"/>
    </source>
</evidence>
<evidence type="ECO:0000256" key="16">
    <source>
        <dbReference type="ARBA" id="ARBA00023145"/>
    </source>
</evidence>
<feature type="chain" id="PRO_5047200935" description="Carboxypeptidase Q" evidence="22">
    <location>
        <begin position="24"/>
        <end position="477"/>
    </location>
</feature>
<dbReference type="PANTHER" id="PTHR12053">
    <property type="entry name" value="PROTEASE FAMILY M28 PLASMA GLUTAMATE CARBOXYPEPTIDASE-RELATED"/>
    <property type="match status" value="1"/>
</dbReference>
<evidence type="ECO:0000256" key="10">
    <source>
        <dbReference type="ARBA" id="ARBA00022729"/>
    </source>
</evidence>
<proteinExistence type="predicted"/>
<dbReference type="RefSeq" id="WP_167173864.1">
    <property type="nucleotide sequence ID" value="NZ_BAAAEJ010000003.1"/>
</dbReference>
<keyword evidence="14" id="KW-0333">Golgi apparatus</keyword>
<keyword evidence="7" id="KW-0121">Carboxypeptidase</keyword>
<comment type="subunit">
    <text evidence="19">Homodimer. The monomeric form is inactive while the homodimer is active.</text>
</comment>
<evidence type="ECO:0000256" key="8">
    <source>
        <dbReference type="ARBA" id="ARBA00022670"/>
    </source>
</evidence>
<dbReference type="Proteomes" id="UP001500791">
    <property type="component" value="Unassembled WGS sequence"/>
</dbReference>
<evidence type="ECO:0000256" key="17">
    <source>
        <dbReference type="ARBA" id="ARBA00023180"/>
    </source>
</evidence>
<reference evidence="24 25" key="1">
    <citation type="journal article" date="2019" name="Int. J. Syst. Evol. Microbiol.">
        <title>The Global Catalogue of Microorganisms (GCM) 10K type strain sequencing project: providing services to taxonomists for standard genome sequencing and annotation.</title>
        <authorList>
            <consortium name="The Broad Institute Genomics Platform"/>
            <consortium name="The Broad Institute Genome Sequencing Center for Infectious Disease"/>
            <person name="Wu L."/>
            <person name="Ma J."/>
        </authorList>
    </citation>
    <scope>NUCLEOTIDE SEQUENCE [LARGE SCALE GENOMIC DNA]</scope>
    <source>
        <strain evidence="24 25">JCM 13476</strain>
    </source>
</reference>
<evidence type="ECO:0000256" key="3">
    <source>
        <dbReference type="ARBA" id="ARBA00004555"/>
    </source>
</evidence>
<evidence type="ECO:0000256" key="5">
    <source>
        <dbReference type="ARBA" id="ARBA00014116"/>
    </source>
</evidence>
<dbReference type="EMBL" id="BAAAEJ010000003">
    <property type="protein sequence ID" value="GAA0386519.1"/>
    <property type="molecule type" value="Genomic_DNA"/>
</dbReference>
<evidence type="ECO:0000259" key="23">
    <source>
        <dbReference type="Pfam" id="PF04389"/>
    </source>
</evidence>
<keyword evidence="6" id="KW-0964">Secreted</keyword>
<evidence type="ECO:0000256" key="20">
    <source>
        <dbReference type="ARBA" id="ARBA00033328"/>
    </source>
</evidence>
<feature type="region of interest" description="Disordered" evidence="21">
    <location>
        <begin position="164"/>
        <end position="185"/>
    </location>
</feature>
<evidence type="ECO:0000256" key="18">
    <source>
        <dbReference type="ARBA" id="ARBA00023228"/>
    </source>
</evidence>
<evidence type="ECO:0000256" key="15">
    <source>
        <dbReference type="ARBA" id="ARBA00023049"/>
    </source>
</evidence>
<dbReference type="Gene3D" id="3.50.30.30">
    <property type="match status" value="1"/>
</dbReference>
<evidence type="ECO:0000256" key="12">
    <source>
        <dbReference type="ARBA" id="ARBA00022824"/>
    </source>
</evidence>
<dbReference type="InterPro" id="IPR039866">
    <property type="entry name" value="CPQ"/>
</dbReference>
<sequence>MSFKSGLLAGVFALGLFSTPALAQDAATIAAAETLRDQALNDNIAYEYTRDVTTLFGPRPAGADTDHAAAAWAADWMRAHGFENVRVETFPLVGWNRGAESVEIVGVGAQKLSAAALGHSIATPAEGIEAEIVHFTSLDALNAAPVGSLNGKIAVVDAGQMPRTRDGSGYGPLSRVRSQGPKAAKDRGAVAFVMRSAGSDHHRMPHTGTTGYHDGVVPLPSFALSAPDADQVARLVAAGQPIRMKLFSSASTYETHSQNVIGEIRGATRPDEVIVLGSHMDSWDLGTGAIDDAAGGGITLATAKIIADAGRPARTIRVVLYGAEEVAQPTDHGNGGGAYVRNIGAEIEKHIIAGESDLGADNIYDLGLPPGTQNSEFAQKALAVLAPLGIAAGGEERFGGVDIAPLARNGVPVFGLSQDATRYFDLHHTADDTFDKIDPVQMRQNVAAWVALVKLIADSEVDFRAIAAANTASIASN</sequence>
<feature type="signal peptide" evidence="22">
    <location>
        <begin position="1"/>
        <end position="23"/>
    </location>
</feature>
<dbReference type="Gene3D" id="3.40.630.10">
    <property type="entry name" value="Zn peptidases"/>
    <property type="match status" value="1"/>
</dbReference>
<evidence type="ECO:0000256" key="7">
    <source>
        <dbReference type="ARBA" id="ARBA00022645"/>
    </source>
</evidence>
<evidence type="ECO:0000313" key="25">
    <source>
        <dbReference type="Proteomes" id="UP001500791"/>
    </source>
</evidence>
<keyword evidence="16" id="KW-0865">Zymogen</keyword>
<keyword evidence="8" id="KW-0645">Protease</keyword>
<keyword evidence="25" id="KW-1185">Reference proteome</keyword>
<evidence type="ECO:0000313" key="24">
    <source>
        <dbReference type="EMBL" id="GAA0386519.1"/>
    </source>
</evidence>
<dbReference type="SUPFAM" id="SSF53187">
    <property type="entry name" value="Zn-dependent exopeptidases"/>
    <property type="match status" value="1"/>
</dbReference>
<evidence type="ECO:0000256" key="2">
    <source>
        <dbReference type="ARBA" id="ARBA00004371"/>
    </source>
</evidence>
<evidence type="ECO:0000256" key="6">
    <source>
        <dbReference type="ARBA" id="ARBA00022525"/>
    </source>
</evidence>
<name>A0ABN0Y7Y0_9CAUL</name>
<keyword evidence="15" id="KW-0482">Metalloprotease</keyword>
<keyword evidence="11" id="KW-0378">Hydrolase</keyword>
<evidence type="ECO:0000256" key="4">
    <source>
        <dbReference type="ARBA" id="ARBA00004613"/>
    </source>
</evidence>
<dbReference type="Pfam" id="PF04389">
    <property type="entry name" value="Peptidase_M28"/>
    <property type="match status" value="1"/>
</dbReference>